<organism evidence="1 2">
    <name type="scientific">Drosophila kikkawai</name>
    <name type="common">Fruit fly</name>
    <dbReference type="NCBI Taxonomy" id="30033"/>
    <lineage>
        <taxon>Eukaryota</taxon>
        <taxon>Metazoa</taxon>
        <taxon>Ecdysozoa</taxon>
        <taxon>Arthropoda</taxon>
        <taxon>Hexapoda</taxon>
        <taxon>Insecta</taxon>
        <taxon>Pterygota</taxon>
        <taxon>Neoptera</taxon>
        <taxon>Endopterygota</taxon>
        <taxon>Diptera</taxon>
        <taxon>Brachycera</taxon>
        <taxon>Muscomorpha</taxon>
        <taxon>Ephydroidea</taxon>
        <taxon>Drosophilidae</taxon>
        <taxon>Drosophila</taxon>
        <taxon>Sophophora</taxon>
    </lineage>
</organism>
<sequence>MSVLSQILQNFNQKAQTRSHHNIELINSFIT</sequence>
<evidence type="ECO:0000313" key="2">
    <source>
        <dbReference type="RefSeq" id="XP_041631381.1"/>
    </source>
</evidence>
<proteinExistence type="predicted"/>
<keyword evidence="1" id="KW-1185">Reference proteome</keyword>
<dbReference type="RefSeq" id="XP_041631381.1">
    <property type="nucleotide sequence ID" value="XM_041775447.2"/>
</dbReference>
<evidence type="ECO:0000313" key="1">
    <source>
        <dbReference type="Proteomes" id="UP001652661"/>
    </source>
</evidence>
<dbReference type="GeneID" id="121502259"/>
<name>A0ABM3C5S4_DROKI</name>
<reference evidence="2" key="1">
    <citation type="submission" date="2025-08" db="UniProtKB">
        <authorList>
            <consortium name="RefSeq"/>
        </authorList>
    </citation>
    <scope>IDENTIFICATION</scope>
    <source>
        <strain evidence="2">14028-0561.14</strain>
        <tissue evidence="2">Whole fly</tissue>
    </source>
</reference>
<dbReference type="Proteomes" id="UP001652661">
    <property type="component" value="Chromosome 3L"/>
</dbReference>
<gene>
    <name evidence="2" type="primary">LOC121502259</name>
</gene>
<accession>A0ABM3C5S4</accession>
<protein>
    <submittedName>
        <fullName evidence="2">Uncharacterized protein</fullName>
    </submittedName>
</protein>